<sequence length="34" mass="3635">MDTNEVLQLLIATNGTTATVLVGMFTLILTALKK</sequence>
<dbReference type="AlphaFoldDB" id="E9RJ64"/>
<feature type="transmembrane region" description="Helical" evidence="1">
    <location>
        <begin position="6"/>
        <end position="32"/>
    </location>
</feature>
<reference evidence="2" key="2">
    <citation type="submission" date="2011-02" db="EMBL/GenBank/DDBJ databases">
        <title>Host Range of a conjugational plasmid pLS20 originated from Bacillus subtilis (natto).</title>
        <authorList>
            <person name="Itaya M."/>
        </authorList>
    </citation>
    <scope>NUCLEOTIDE SEQUENCE</scope>
    <source>
        <strain evidence="2">IFO 3335</strain>
        <plasmid evidence="2">pLS20</plasmid>
    </source>
</reference>
<accession>E9RJ64</accession>
<name>E9RJ64_BACNA</name>
<keyword evidence="1" id="KW-1133">Transmembrane helix</keyword>
<keyword evidence="1" id="KW-0472">Membrane</keyword>
<reference evidence="2" key="1">
    <citation type="journal article" date="2006" name="Biosci. Biotechnol. Biochem.">
        <title>Conjugational transfer kinetics of pLS20 between Bacillus subtilis in liquid medium.</title>
        <authorList>
            <person name="Itaya M."/>
            <person name="Sakaya N."/>
            <person name="Matsunaga S."/>
            <person name="Fujita K."/>
            <person name="Kaneko S."/>
        </authorList>
    </citation>
    <scope>NUCLEOTIDE SEQUENCE</scope>
    <source>
        <strain evidence="2">IFO 3335</strain>
        <plasmid evidence="2">pLS20</plasmid>
    </source>
</reference>
<keyword evidence="1" id="KW-0812">Transmembrane</keyword>
<geneLocation type="plasmid" evidence="2">
    <name>pLS20</name>
</geneLocation>
<evidence type="ECO:0000256" key="1">
    <source>
        <dbReference type="SAM" id="Phobius"/>
    </source>
</evidence>
<organism evidence="2">
    <name type="scientific">Bacillus subtilis subsp. natto</name>
    <dbReference type="NCBI Taxonomy" id="86029"/>
    <lineage>
        <taxon>Bacteria</taxon>
        <taxon>Bacillati</taxon>
        <taxon>Bacillota</taxon>
        <taxon>Bacilli</taxon>
        <taxon>Bacillales</taxon>
        <taxon>Bacillaceae</taxon>
        <taxon>Bacillus</taxon>
    </lineage>
</organism>
<protein>
    <recommendedName>
        <fullName evidence="3">Holin-like toxin</fullName>
    </recommendedName>
</protein>
<evidence type="ECO:0008006" key="3">
    <source>
        <dbReference type="Google" id="ProtNLM"/>
    </source>
</evidence>
<proteinExistence type="predicted"/>
<keyword evidence="2" id="KW-0614">Plasmid</keyword>
<evidence type="ECO:0000313" key="2">
    <source>
        <dbReference type="EMBL" id="BAJ76979.1"/>
    </source>
</evidence>
<dbReference type="EMBL" id="AB615352">
    <property type="protein sequence ID" value="BAJ76979.1"/>
    <property type="molecule type" value="Genomic_DNA"/>
</dbReference>